<proteinExistence type="predicted"/>
<dbReference type="EMBL" id="UZAU01000301">
    <property type="status" value="NOT_ANNOTATED_CDS"/>
    <property type="molecule type" value="Genomic_DNA"/>
</dbReference>
<dbReference type="Proteomes" id="UP000596661">
    <property type="component" value="Chromosome 3"/>
</dbReference>
<sequence>SWSGPSPRSILFPLIEASKYGFELNSELIQIRDRVRMGFDYNPSQGLCSILGTAIVSSSVIRSQFRSQAKCVSVP</sequence>
<reference evidence="1" key="1">
    <citation type="submission" date="2018-11" db="EMBL/GenBank/DDBJ databases">
        <authorList>
            <person name="Grassa J C."/>
        </authorList>
    </citation>
    <scope>NUCLEOTIDE SEQUENCE [LARGE SCALE GENOMIC DNA]</scope>
</reference>
<dbReference type="EnsemblPlants" id="evm.model.03.1428">
    <property type="protein sequence ID" value="cds.evm.model.03.1428"/>
    <property type="gene ID" value="evm.TU.03.1428"/>
</dbReference>
<evidence type="ECO:0000313" key="1">
    <source>
        <dbReference type="EnsemblPlants" id="cds.evm.model.03.1428"/>
    </source>
</evidence>
<dbReference type="Gramene" id="evm.model.03.1428">
    <property type="protein sequence ID" value="cds.evm.model.03.1428"/>
    <property type="gene ID" value="evm.TU.03.1428"/>
</dbReference>
<dbReference type="AlphaFoldDB" id="A0A803P589"/>
<reference evidence="1" key="2">
    <citation type="submission" date="2021-03" db="UniProtKB">
        <authorList>
            <consortium name="EnsemblPlants"/>
        </authorList>
    </citation>
    <scope>IDENTIFICATION</scope>
</reference>
<name>A0A803P589_CANSA</name>
<accession>A0A803P589</accession>
<evidence type="ECO:0000313" key="2">
    <source>
        <dbReference type="Proteomes" id="UP000596661"/>
    </source>
</evidence>
<protein>
    <submittedName>
        <fullName evidence="1">Uncharacterized protein</fullName>
    </submittedName>
</protein>
<keyword evidence="2" id="KW-1185">Reference proteome</keyword>
<organism evidence="1 2">
    <name type="scientific">Cannabis sativa</name>
    <name type="common">Hemp</name>
    <name type="synonym">Marijuana</name>
    <dbReference type="NCBI Taxonomy" id="3483"/>
    <lineage>
        <taxon>Eukaryota</taxon>
        <taxon>Viridiplantae</taxon>
        <taxon>Streptophyta</taxon>
        <taxon>Embryophyta</taxon>
        <taxon>Tracheophyta</taxon>
        <taxon>Spermatophyta</taxon>
        <taxon>Magnoliopsida</taxon>
        <taxon>eudicotyledons</taxon>
        <taxon>Gunneridae</taxon>
        <taxon>Pentapetalae</taxon>
        <taxon>rosids</taxon>
        <taxon>fabids</taxon>
        <taxon>Rosales</taxon>
        <taxon>Cannabaceae</taxon>
        <taxon>Cannabis</taxon>
    </lineage>
</organism>